<dbReference type="PROSITE" id="PS50893">
    <property type="entry name" value="ABC_TRANSPORTER_2"/>
    <property type="match status" value="1"/>
</dbReference>
<evidence type="ECO:0000256" key="1">
    <source>
        <dbReference type="ARBA" id="ARBA00004202"/>
    </source>
</evidence>
<evidence type="ECO:0000256" key="4">
    <source>
        <dbReference type="ARBA" id="ARBA00022519"/>
    </source>
</evidence>
<keyword evidence="2" id="KW-0813">Transport</keyword>
<organism evidence="11 12">
    <name type="scientific">Halosimplex aquaticum</name>
    <dbReference type="NCBI Taxonomy" id="3026162"/>
    <lineage>
        <taxon>Archaea</taxon>
        <taxon>Methanobacteriati</taxon>
        <taxon>Methanobacteriota</taxon>
        <taxon>Stenosarchaea group</taxon>
        <taxon>Halobacteria</taxon>
        <taxon>Halobacteriales</taxon>
        <taxon>Haloarculaceae</taxon>
        <taxon>Halosimplex</taxon>
    </lineage>
</organism>
<keyword evidence="6 11" id="KW-0067">ATP-binding</keyword>
<comment type="subcellular location">
    <subcellularLocation>
        <location evidence="1">Cell membrane</location>
        <topology evidence="1">Peripheral membrane protein</topology>
    </subcellularLocation>
</comment>
<keyword evidence="7" id="KW-1278">Translocase</keyword>
<dbReference type="GeneID" id="78821555"/>
<dbReference type="PANTHER" id="PTHR43297">
    <property type="entry name" value="OLIGOPEPTIDE TRANSPORT ATP-BINDING PROTEIN APPD"/>
    <property type="match status" value="1"/>
</dbReference>
<name>A0ABD5Y4K4_9EURY</name>
<dbReference type="Proteomes" id="UP001596432">
    <property type="component" value="Unassembled WGS sequence"/>
</dbReference>
<evidence type="ECO:0000256" key="8">
    <source>
        <dbReference type="ARBA" id="ARBA00023136"/>
    </source>
</evidence>
<dbReference type="SUPFAM" id="SSF52540">
    <property type="entry name" value="P-loop containing nucleoside triphosphate hydrolases"/>
    <property type="match status" value="1"/>
</dbReference>
<dbReference type="Gene3D" id="3.40.50.300">
    <property type="entry name" value="P-loop containing nucleotide triphosphate hydrolases"/>
    <property type="match status" value="1"/>
</dbReference>
<dbReference type="NCBIfam" id="TIGR01727">
    <property type="entry name" value="oligo_HPY"/>
    <property type="match status" value="1"/>
</dbReference>
<evidence type="ECO:0000259" key="10">
    <source>
        <dbReference type="PROSITE" id="PS50893"/>
    </source>
</evidence>
<evidence type="ECO:0000256" key="9">
    <source>
        <dbReference type="SAM" id="MobiDB-lite"/>
    </source>
</evidence>
<proteinExistence type="predicted"/>
<evidence type="ECO:0000256" key="2">
    <source>
        <dbReference type="ARBA" id="ARBA00022448"/>
    </source>
</evidence>
<feature type="region of interest" description="Disordered" evidence="9">
    <location>
        <begin position="333"/>
        <end position="358"/>
    </location>
</feature>
<sequence length="358" mass="38876">MTVAESAERPAGDVVFEVRDVSVTFDMEAGESRVLDGVDFDVYRGETLGIVGESGSGKSMFASSLLNAVVEPGRVGGEVTYYPEEGEPITVTDMSESELKAGVRWQEMAFVVQSAGSAFNPTMTVRQHFLETFAAHGVDEREGLKRAHEICRDLYLNPEQVLPSYPHELSGGMKQRVLIALGVVLDPEVVVLDEPTAALDLLMQRAIVSLLSDIKEKYDLTLVFVTHDLNLISLIADRLAVMYAFEFAEVGPTEQMLTEPEHPYTRALLSAVPNVSAPLSTMAAIPGSTPNPNDVPSGCPYHPRCPVADERCAREAPALDVFGEEHAAACHYPDASKREVRIPTAGPAESDEERGVDE</sequence>
<gene>
    <name evidence="11" type="ORF">ACFQMA_15580</name>
</gene>
<comment type="caution">
    <text evidence="11">The sequence shown here is derived from an EMBL/GenBank/DDBJ whole genome shotgun (WGS) entry which is preliminary data.</text>
</comment>
<dbReference type="PANTHER" id="PTHR43297:SF14">
    <property type="entry name" value="ATPASE AAA-TYPE CORE DOMAIN-CONTAINING PROTEIN"/>
    <property type="match status" value="1"/>
</dbReference>
<dbReference type="GO" id="GO:0005886">
    <property type="term" value="C:plasma membrane"/>
    <property type="evidence" value="ECO:0007669"/>
    <property type="project" value="UniProtKB-SubCell"/>
</dbReference>
<evidence type="ECO:0000256" key="3">
    <source>
        <dbReference type="ARBA" id="ARBA00022475"/>
    </source>
</evidence>
<reference evidence="11 12" key="1">
    <citation type="journal article" date="2019" name="Int. J. Syst. Evol. Microbiol.">
        <title>The Global Catalogue of Microorganisms (GCM) 10K type strain sequencing project: providing services to taxonomists for standard genome sequencing and annotation.</title>
        <authorList>
            <consortium name="The Broad Institute Genomics Platform"/>
            <consortium name="The Broad Institute Genome Sequencing Center for Infectious Disease"/>
            <person name="Wu L."/>
            <person name="Ma J."/>
        </authorList>
    </citation>
    <scope>NUCLEOTIDE SEQUENCE [LARGE SCALE GENOMIC DNA]</scope>
    <source>
        <strain evidence="11 12">XZYJT29</strain>
    </source>
</reference>
<dbReference type="InterPro" id="IPR017871">
    <property type="entry name" value="ABC_transporter-like_CS"/>
</dbReference>
<evidence type="ECO:0000313" key="11">
    <source>
        <dbReference type="EMBL" id="MFC7141246.1"/>
    </source>
</evidence>
<keyword evidence="8" id="KW-0472">Membrane</keyword>
<evidence type="ECO:0000256" key="6">
    <source>
        <dbReference type="ARBA" id="ARBA00022840"/>
    </source>
</evidence>
<evidence type="ECO:0000313" key="12">
    <source>
        <dbReference type="Proteomes" id="UP001596432"/>
    </source>
</evidence>
<keyword evidence="5" id="KW-0547">Nucleotide-binding</keyword>
<keyword evidence="4" id="KW-0997">Cell inner membrane</keyword>
<dbReference type="EMBL" id="JBHTAS010000001">
    <property type="protein sequence ID" value="MFC7141246.1"/>
    <property type="molecule type" value="Genomic_DNA"/>
</dbReference>
<dbReference type="SMART" id="SM00382">
    <property type="entry name" value="AAA"/>
    <property type="match status" value="1"/>
</dbReference>
<accession>A0ABD5Y4K4</accession>
<dbReference type="InterPro" id="IPR027417">
    <property type="entry name" value="P-loop_NTPase"/>
</dbReference>
<dbReference type="Pfam" id="PF00005">
    <property type="entry name" value="ABC_tran"/>
    <property type="match status" value="1"/>
</dbReference>
<dbReference type="RefSeq" id="WP_274322332.1">
    <property type="nucleotide sequence ID" value="NZ_CP118158.1"/>
</dbReference>
<dbReference type="InterPro" id="IPR003593">
    <property type="entry name" value="AAA+_ATPase"/>
</dbReference>
<feature type="compositionally biased region" description="Acidic residues" evidence="9">
    <location>
        <begin position="349"/>
        <end position="358"/>
    </location>
</feature>
<dbReference type="PROSITE" id="PS00211">
    <property type="entry name" value="ABC_TRANSPORTER_1"/>
    <property type="match status" value="1"/>
</dbReference>
<dbReference type="InterPro" id="IPR013563">
    <property type="entry name" value="Oligopep_ABC_C"/>
</dbReference>
<protein>
    <submittedName>
        <fullName evidence="11">ABC transporter ATP-binding protein</fullName>
    </submittedName>
</protein>
<feature type="domain" description="ABC transporter" evidence="10">
    <location>
        <begin position="18"/>
        <end position="269"/>
    </location>
</feature>
<keyword evidence="3" id="KW-1003">Cell membrane</keyword>
<evidence type="ECO:0000256" key="7">
    <source>
        <dbReference type="ARBA" id="ARBA00022967"/>
    </source>
</evidence>
<evidence type="ECO:0000256" key="5">
    <source>
        <dbReference type="ARBA" id="ARBA00022741"/>
    </source>
</evidence>
<dbReference type="CDD" id="cd03257">
    <property type="entry name" value="ABC_NikE_OppD_transporters"/>
    <property type="match status" value="1"/>
</dbReference>
<dbReference type="GO" id="GO:0005524">
    <property type="term" value="F:ATP binding"/>
    <property type="evidence" value="ECO:0007669"/>
    <property type="project" value="UniProtKB-KW"/>
</dbReference>
<dbReference type="InterPro" id="IPR003439">
    <property type="entry name" value="ABC_transporter-like_ATP-bd"/>
</dbReference>
<dbReference type="AlphaFoldDB" id="A0ABD5Y4K4"/>
<keyword evidence="12" id="KW-1185">Reference proteome</keyword>
<dbReference type="InterPro" id="IPR050388">
    <property type="entry name" value="ABC_Ni/Peptide_Import"/>
</dbReference>
<dbReference type="Pfam" id="PF08352">
    <property type="entry name" value="oligo_HPY"/>
    <property type="match status" value="1"/>
</dbReference>